<reference evidence="1 2" key="1">
    <citation type="submission" date="2015-05" db="EMBL/GenBank/DDBJ databases">
        <title>Distinctive expansion of gene families associated with plant cell wall degradation and secondary metabolism in the genomes of grapevine trunk pathogens.</title>
        <authorList>
            <person name="Lawrence D.P."/>
            <person name="Travadon R."/>
            <person name="Rolshausen P.E."/>
            <person name="Baumgartner K."/>
        </authorList>
    </citation>
    <scope>NUCLEOTIDE SEQUENCE [LARGE SCALE GENOMIC DNA]</scope>
    <source>
        <strain evidence="1">UCRPC4</strain>
    </source>
</reference>
<evidence type="ECO:0000313" key="1">
    <source>
        <dbReference type="EMBL" id="KKY16426.1"/>
    </source>
</evidence>
<proteinExistence type="predicted"/>
<dbReference type="InterPro" id="IPR011333">
    <property type="entry name" value="SKP1/BTB/POZ_sf"/>
</dbReference>
<dbReference type="EMBL" id="LCWF01000161">
    <property type="protein sequence ID" value="KKY16426.1"/>
    <property type="molecule type" value="Genomic_DNA"/>
</dbReference>
<evidence type="ECO:0008006" key="3">
    <source>
        <dbReference type="Google" id="ProtNLM"/>
    </source>
</evidence>
<comment type="caution">
    <text evidence="1">The sequence shown here is derived from an EMBL/GenBank/DDBJ whole genome shotgun (WGS) entry which is preliminary data.</text>
</comment>
<gene>
    <name evidence="1" type="ORF">UCRPC4_g05935</name>
</gene>
<dbReference type="Proteomes" id="UP000053317">
    <property type="component" value="Unassembled WGS sequence"/>
</dbReference>
<dbReference type="Gene3D" id="3.30.710.10">
    <property type="entry name" value="Potassium Channel Kv1.1, Chain A"/>
    <property type="match status" value="1"/>
</dbReference>
<organism evidence="1 2">
    <name type="scientific">Phaeomoniella chlamydospora</name>
    <name type="common">Phaeoacremonium chlamydosporum</name>
    <dbReference type="NCBI Taxonomy" id="158046"/>
    <lineage>
        <taxon>Eukaryota</taxon>
        <taxon>Fungi</taxon>
        <taxon>Dikarya</taxon>
        <taxon>Ascomycota</taxon>
        <taxon>Pezizomycotina</taxon>
        <taxon>Eurotiomycetes</taxon>
        <taxon>Chaetothyriomycetidae</taxon>
        <taxon>Phaeomoniellales</taxon>
        <taxon>Phaeomoniellaceae</taxon>
        <taxon>Phaeomoniella</taxon>
    </lineage>
</organism>
<name>A0A0G2E243_PHACM</name>
<sequence length="261" mass="29123">MKESIQRRSQLKDVDTATFVKFVEYCYTGNYIASDDAAGAGSTSKEVGPSLAYGYCRCDIKNGQTFTCSREENGTLRHKGKGCQGILWNVMPQSTGLKGHLVSQERGLQKEFAKLDLDLTSTILTKSAQMQAIAVAAGPRSHMFTLHARLWAFATLYLVRPLQSLCIQKLHEDLIDFDLAKSSYQPVIDLISYAFSTGNDISSWAALADQANGLMDLKTLVIEYVHCMEVDLIRSPTFRELLKQGGEFVLRLSLRRHKLSE</sequence>
<evidence type="ECO:0000313" key="2">
    <source>
        <dbReference type="Proteomes" id="UP000053317"/>
    </source>
</evidence>
<reference evidence="1 2" key="2">
    <citation type="submission" date="2015-05" db="EMBL/GenBank/DDBJ databases">
        <authorList>
            <person name="Morales-Cruz A."/>
            <person name="Amrine K.C."/>
            <person name="Cantu D."/>
        </authorList>
    </citation>
    <scope>NUCLEOTIDE SEQUENCE [LARGE SCALE GENOMIC DNA]</scope>
    <source>
        <strain evidence="1">UCRPC4</strain>
    </source>
</reference>
<keyword evidence="2" id="KW-1185">Reference proteome</keyword>
<dbReference type="AlphaFoldDB" id="A0A0G2E243"/>
<accession>A0A0G2E243</accession>
<protein>
    <recommendedName>
        <fullName evidence="3">BTB domain-containing protein</fullName>
    </recommendedName>
</protein>
<dbReference type="OrthoDB" id="9997739at2759"/>